<dbReference type="InterPro" id="IPR036291">
    <property type="entry name" value="NAD(P)-bd_dom_sf"/>
</dbReference>
<keyword evidence="2" id="KW-0560">Oxidoreductase</keyword>
<reference evidence="5 6" key="1">
    <citation type="submission" date="2024-09" db="EMBL/GenBank/DDBJ databases">
        <authorList>
            <person name="Sun Q."/>
            <person name="Mori K."/>
        </authorList>
    </citation>
    <scope>NUCLEOTIDE SEQUENCE [LARGE SCALE GENOMIC DNA]</scope>
    <source>
        <strain evidence="5 6">CGMCC 1.9126</strain>
    </source>
</reference>
<dbReference type="Gene3D" id="3.40.50.720">
    <property type="entry name" value="NAD(P)-binding Rossmann-like Domain"/>
    <property type="match status" value="1"/>
</dbReference>
<sequence length="317" mass="36416">MKKEVKVAMIGIGAIGERVLRKFQYHSGVELVAVCDQNAEKLQALKEELEDVSLHTDYIDMLQKNEIDLVYIAVPPKYHHEIVLYVLKQKKHVLCEKPLANSLNEAIEMLEAAREARVTHAMNFPMVYTNVYQLFKDKVLTGEIGEVKRVEVHLHFTEWPRAWQKNNWISSREQGGFIREVAPHYIHMIHDMLGELHDVTSFVDYPENESLCETAFVTHMKLQNGVTVLFNGVSGIGQKEHLSFKVFGEKGTLDLTNWSQLCMSSPDKQTSVLPIERTEQHDIVMEILNAIEGKEAKIVTFEQGYQVQQVLEKMLKK</sequence>
<dbReference type="InterPro" id="IPR050463">
    <property type="entry name" value="Gfo/Idh/MocA_oxidrdct_glycsds"/>
</dbReference>
<feature type="domain" description="Gfo/Idh/MocA-like oxidoreductase N-terminal" evidence="3">
    <location>
        <begin position="5"/>
        <end position="123"/>
    </location>
</feature>
<keyword evidence="6" id="KW-1185">Reference proteome</keyword>
<dbReference type="Pfam" id="PF02894">
    <property type="entry name" value="GFO_IDH_MocA_C"/>
    <property type="match status" value="1"/>
</dbReference>
<dbReference type="RefSeq" id="WP_377059167.1">
    <property type="nucleotide sequence ID" value="NZ_JBHLUU010000127.1"/>
</dbReference>
<evidence type="ECO:0000259" key="4">
    <source>
        <dbReference type="Pfam" id="PF02894"/>
    </source>
</evidence>
<comment type="caution">
    <text evidence="5">The sequence shown here is derived from an EMBL/GenBank/DDBJ whole genome shotgun (WGS) entry which is preliminary data.</text>
</comment>
<feature type="domain" description="Gfo/Idh/MocA-like oxidoreductase C-terminal" evidence="4">
    <location>
        <begin position="136"/>
        <end position="315"/>
    </location>
</feature>
<proteinExistence type="inferred from homology"/>
<dbReference type="InterPro" id="IPR004104">
    <property type="entry name" value="Gfo/Idh/MocA-like_OxRdtase_C"/>
</dbReference>
<dbReference type="InterPro" id="IPR000683">
    <property type="entry name" value="Gfo/Idh/MocA-like_OxRdtase_N"/>
</dbReference>
<evidence type="ECO:0000256" key="2">
    <source>
        <dbReference type="ARBA" id="ARBA00023002"/>
    </source>
</evidence>
<evidence type="ECO:0000256" key="1">
    <source>
        <dbReference type="ARBA" id="ARBA00010928"/>
    </source>
</evidence>
<dbReference type="Gene3D" id="3.30.360.10">
    <property type="entry name" value="Dihydrodipicolinate Reductase, domain 2"/>
    <property type="match status" value="1"/>
</dbReference>
<dbReference type="EMBL" id="JBHLUU010000127">
    <property type="protein sequence ID" value="MFC0478103.1"/>
    <property type="molecule type" value="Genomic_DNA"/>
</dbReference>
<dbReference type="Pfam" id="PF01408">
    <property type="entry name" value="GFO_IDH_MocA"/>
    <property type="match status" value="1"/>
</dbReference>
<dbReference type="Proteomes" id="UP001589738">
    <property type="component" value="Unassembled WGS sequence"/>
</dbReference>
<dbReference type="SUPFAM" id="SSF51735">
    <property type="entry name" value="NAD(P)-binding Rossmann-fold domains"/>
    <property type="match status" value="1"/>
</dbReference>
<dbReference type="PANTHER" id="PTHR43818">
    <property type="entry name" value="BCDNA.GH03377"/>
    <property type="match status" value="1"/>
</dbReference>
<organism evidence="5 6">
    <name type="scientific">Robertmurraya beringensis</name>
    <dbReference type="NCBI Taxonomy" id="641660"/>
    <lineage>
        <taxon>Bacteria</taxon>
        <taxon>Bacillati</taxon>
        <taxon>Bacillota</taxon>
        <taxon>Bacilli</taxon>
        <taxon>Bacillales</taxon>
        <taxon>Bacillaceae</taxon>
        <taxon>Robertmurraya</taxon>
    </lineage>
</organism>
<protein>
    <submittedName>
        <fullName evidence="5">Gfo/Idh/MocA family protein</fullName>
    </submittedName>
</protein>
<evidence type="ECO:0000313" key="5">
    <source>
        <dbReference type="EMBL" id="MFC0478103.1"/>
    </source>
</evidence>
<evidence type="ECO:0000313" key="6">
    <source>
        <dbReference type="Proteomes" id="UP001589738"/>
    </source>
</evidence>
<gene>
    <name evidence="5" type="ORF">ACFFHF_23215</name>
</gene>
<dbReference type="SUPFAM" id="SSF55347">
    <property type="entry name" value="Glyceraldehyde-3-phosphate dehydrogenase-like, C-terminal domain"/>
    <property type="match status" value="1"/>
</dbReference>
<name>A0ABV6KXN2_9BACI</name>
<comment type="similarity">
    <text evidence="1">Belongs to the Gfo/Idh/MocA family.</text>
</comment>
<evidence type="ECO:0000259" key="3">
    <source>
        <dbReference type="Pfam" id="PF01408"/>
    </source>
</evidence>
<accession>A0ABV6KXN2</accession>
<dbReference type="PANTHER" id="PTHR43818:SF11">
    <property type="entry name" value="BCDNA.GH03377"/>
    <property type="match status" value="1"/>
</dbReference>